<feature type="region of interest" description="Disordered" evidence="1">
    <location>
        <begin position="184"/>
        <end position="268"/>
    </location>
</feature>
<dbReference type="OMA" id="CEEWADW"/>
<feature type="compositionally biased region" description="Basic and acidic residues" evidence="1">
    <location>
        <begin position="216"/>
        <end position="234"/>
    </location>
</feature>
<keyword evidence="3" id="KW-1185">Reference proteome</keyword>
<dbReference type="OrthoDB" id="10548236at2759"/>
<reference evidence="2 3" key="1">
    <citation type="journal article" date="2012" name="Fungal Genet. Biol.">
        <title>The genome of the xerotolerant mold Wallemia sebi reveals adaptations to osmotic stress and suggests cryptic sexual reproduction.</title>
        <authorList>
            <person name="Padamsee M."/>
            <person name="Kumar T.K.A."/>
            <person name="Riley R."/>
            <person name="Binder M."/>
            <person name="Boyd A."/>
            <person name="Calvo A.M."/>
            <person name="Furukawa K."/>
            <person name="Hesse C."/>
            <person name="Hohmann S."/>
            <person name="James T.Y."/>
            <person name="LaButti K."/>
            <person name="Lapidus A."/>
            <person name="Lindquist E."/>
            <person name="Lucas S."/>
            <person name="Miller K."/>
            <person name="Shantappa S."/>
            <person name="Grigoriev I.V."/>
            <person name="Hibbett D.S."/>
            <person name="McLaughlin D.J."/>
            <person name="Spatafora J.W."/>
            <person name="Aime M.C."/>
        </authorList>
    </citation>
    <scope>NUCLEOTIDE SEQUENCE [LARGE SCALE GENOMIC DNA]</scope>
    <source>
        <strain evidence="3">ATCC MYA-4683 / CBS 633.66</strain>
    </source>
</reference>
<dbReference type="InParanoid" id="I4YGH8"/>
<feature type="compositionally biased region" description="Low complexity" evidence="1">
    <location>
        <begin position="14"/>
        <end position="47"/>
    </location>
</feature>
<dbReference type="Proteomes" id="UP000005242">
    <property type="component" value="Unassembled WGS sequence"/>
</dbReference>
<accession>I4YGH8</accession>
<feature type="compositionally biased region" description="Low complexity" evidence="1">
    <location>
        <begin position="258"/>
        <end position="268"/>
    </location>
</feature>
<dbReference type="EMBL" id="JH668226">
    <property type="protein sequence ID" value="EIM23070.1"/>
    <property type="molecule type" value="Genomic_DNA"/>
</dbReference>
<feature type="region of interest" description="Disordered" evidence="1">
    <location>
        <begin position="1"/>
        <end position="108"/>
    </location>
</feature>
<sequence length="332" mass="36212">MFDESAFDPDDIGSAAPSPSMSAVSAVPSLFYGTSSPSSSLCPSPTTYAPTNNNSALASPGIPCISLPPTSSSSKAGSDEIKFTRKPSAQNAPVPTTFTTSTPYQSRRRSYPVIRQSQFGATSAKPANQPAEQININGMVHPHSQASAVDSLRKHTNASSSLMSHSTSQTPISNFLNGWFGGSPTQSMTSTNRARSQSHSHSQSVFSDGNIFYPEQDERTNRWFNDDTEGERRGRSATRSNSRDALRRSPRASRSSRKANASRSKSSVRILSPLKQEQSDDTINLEDEVSNKLMISTHHRPSDNDNFDLEATPKLEKKQVVSLIIIMFSWFQ</sequence>
<feature type="compositionally biased region" description="Polar residues" evidence="1">
    <location>
        <begin position="48"/>
        <end position="57"/>
    </location>
</feature>
<feature type="compositionally biased region" description="Polar residues" evidence="1">
    <location>
        <begin position="184"/>
        <end position="195"/>
    </location>
</feature>
<feature type="compositionally biased region" description="Low complexity" evidence="1">
    <location>
        <begin position="159"/>
        <end position="168"/>
    </location>
</feature>
<name>I4YGH8_WALMC</name>
<evidence type="ECO:0000256" key="1">
    <source>
        <dbReference type="SAM" id="MobiDB-lite"/>
    </source>
</evidence>
<dbReference type="GeneID" id="18473541"/>
<feature type="region of interest" description="Disordered" evidence="1">
    <location>
        <begin position="145"/>
        <end position="169"/>
    </location>
</feature>
<dbReference type="KEGG" id="wse:WALSEDRAFT_59760"/>
<proteinExistence type="predicted"/>
<protein>
    <submittedName>
        <fullName evidence="2">Uncharacterized protein</fullName>
    </submittedName>
</protein>
<organism evidence="2 3">
    <name type="scientific">Wallemia mellicola (strain ATCC MYA-4683 / CBS 633.66)</name>
    <name type="common">Wallemia sebi (CBS 633.66)</name>
    <dbReference type="NCBI Taxonomy" id="671144"/>
    <lineage>
        <taxon>Eukaryota</taxon>
        <taxon>Fungi</taxon>
        <taxon>Dikarya</taxon>
        <taxon>Basidiomycota</taxon>
        <taxon>Wallemiomycotina</taxon>
        <taxon>Wallemiomycetes</taxon>
        <taxon>Wallemiales</taxon>
        <taxon>Wallemiaceae</taxon>
        <taxon>Wallemia</taxon>
    </lineage>
</organism>
<gene>
    <name evidence="2" type="ORF">WALSEDRAFT_59760</name>
</gene>
<dbReference type="RefSeq" id="XP_006957103.1">
    <property type="nucleotide sequence ID" value="XM_006957041.1"/>
</dbReference>
<dbReference type="AlphaFoldDB" id="I4YGH8"/>
<evidence type="ECO:0000313" key="2">
    <source>
        <dbReference type="EMBL" id="EIM23070.1"/>
    </source>
</evidence>
<feature type="compositionally biased region" description="Polar residues" evidence="1">
    <location>
        <begin position="87"/>
        <end position="105"/>
    </location>
</feature>
<evidence type="ECO:0000313" key="3">
    <source>
        <dbReference type="Proteomes" id="UP000005242"/>
    </source>
</evidence>
<feature type="compositionally biased region" description="Acidic residues" evidence="1">
    <location>
        <begin position="1"/>
        <end position="11"/>
    </location>
</feature>
<feature type="compositionally biased region" description="Basic residues" evidence="1">
    <location>
        <begin position="248"/>
        <end position="257"/>
    </location>
</feature>
<dbReference type="HOGENOM" id="CLU_837304_0_0_1"/>